<feature type="signal peptide" evidence="1">
    <location>
        <begin position="1"/>
        <end position="16"/>
    </location>
</feature>
<dbReference type="Gene3D" id="2.40.128.20">
    <property type="match status" value="1"/>
</dbReference>
<evidence type="ECO:0000256" key="1">
    <source>
        <dbReference type="SAM" id="SignalP"/>
    </source>
</evidence>
<feature type="chain" id="PRO_5026770055" evidence="1">
    <location>
        <begin position="17"/>
        <end position="175"/>
    </location>
</feature>
<name>A0A6N6JB86_9RHOB</name>
<evidence type="ECO:0000259" key="2">
    <source>
        <dbReference type="Pfam" id="PF08212"/>
    </source>
</evidence>
<protein>
    <submittedName>
        <fullName evidence="3">Lipocalin</fullName>
    </submittedName>
</protein>
<sequence length="175" mass="19124">MRGLYLRLIAACVALAACSPPSDQILRDPAAPIASIAEVDITRLTGDWVVVEAFESSEIGAVGDKVRLLPLRTGQSGAEYGLIIGAETGRGMEFALNRAASGRFEENRLASRNARAFWVLWVDTDYRTAVIGTPSGRHGWVMDRGQETSPDRLKAARDILDWYGYDLSQLSGQPR</sequence>
<keyword evidence="1" id="KW-0732">Signal</keyword>
<dbReference type="EMBL" id="BLJE01000001">
    <property type="protein sequence ID" value="GFE63435.1"/>
    <property type="molecule type" value="Genomic_DNA"/>
</dbReference>
<dbReference type="Proteomes" id="UP000436822">
    <property type="component" value="Unassembled WGS sequence"/>
</dbReference>
<evidence type="ECO:0000313" key="4">
    <source>
        <dbReference type="Proteomes" id="UP000436822"/>
    </source>
</evidence>
<dbReference type="AlphaFoldDB" id="A0A6N6JB86"/>
<gene>
    <name evidence="3" type="ORF">KIN_05090</name>
</gene>
<dbReference type="InterPro" id="IPR012674">
    <property type="entry name" value="Calycin"/>
</dbReference>
<dbReference type="Pfam" id="PF08212">
    <property type="entry name" value="Lipocalin_2"/>
    <property type="match status" value="1"/>
</dbReference>
<proteinExistence type="predicted"/>
<dbReference type="OrthoDB" id="594739at2"/>
<evidence type="ECO:0000313" key="3">
    <source>
        <dbReference type="EMBL" id="GFE63435.1"/>
    </source>
</evidence>
<dbReference type="SUPFAM" id="SSF50814">
    <property type="entry name" value="Lipocalins"/>
    <property type="match status" value="1"/>
</dbReference>
<organism evidence="3 4">
    <name type="scientific">Litoreibacter roseus</name>
    <dbReference type="NCBI Taxonomy" id="2601869"/>
    <lineage>
        <taxon>Bacteria</taxon>
        <taxon>Pseudomonadati</taxon>
        <taxon>Pseudomonadota</taxon>
        <taxon>Alphaproteobacteria</taxon>
        <taxon>Rhodobacterales</taxon>
        <taxon>Roseobacteraceae</taxon>
        <taxon>Litoreibacter</taxon>
    </lineage>
</organism>
<comment type="caution">
    <text evidence="3">The sequence shown here is derived from an EMBL/GenBank/DDBJ whole genome shotgun (WGS) entry which is preliminary data.</text>
</comment>
<reference evidence="3 4" key="1">
    <citation type="submission" date="2019-12" db="EMBL/GenBank/DDBJ databases">
        <title>Litoreibacter badius sp. nov., a novel bacteriochlorophyll a-containing bacterium in the genus Litoreibacter.</title>
        <authorList>
            <person name="Kanamuro M."/>
            <person name="Takabe Y."/>
            <person name="Mori K."/>
            <person name="Takaichi S."/>
            <person name="Hanada S."/>
        </authorList>
    </citation>
    <scope>NUCLEOTIDE SEQUENCE [LARGE SCALE GENOMIC DNA]</scope>
    <source>
        <strain evidence="3 4">K6</strain>
    </source>
</reference>
<feature type="domain" description="Lipocalin/cytosolic fatty-acid binding" evidence="2">
    <location>
        <begin position="112"/>
        <end position="172"/>
    </location>
</feature>
<keyword evidence="4" id="KW-1185">Reference proteome</keyword>
<accession>A0A6N6JB86</accession>
<dbReference type="InterPro" id="IPR000566">
    <property type="entry name" value="Lipocln_cytosolic_FA-bd_dom"/>
</dbReference>
<dbReference type="RefSeq" id="WP_159804371.1">
    <property type="nucleotide sequence ID" value="NZ_BLJE01000001.1"/>
</dbReference>
<dbReference type="PROSITE" id="PS51257">
    <property type="entry name" value="PROKAR_LIPOPROTEIN"/>
    <property type="match status" value="1"/>
</dbReference>